<dbReference type="EMBL" id="LN483142">
    <property type="protein sequence ID" value="CED83517.1"/>
    <property type="molecule type" value="Genomic_DNA"/>
</dbReference>
<feature type="disulfide bond" evidence="3">
    <location>
        <begin position="80"/>
        <end position="437"/>
    </location>
</feature>
<sequence length="510" mass="55784">MSSCIVLLAVLSSFSSFALGGPTPNLRGLPIARRPEISTFFHNTQNASDPEFYPLHHLAGIAPYFISPGVELNPSPPEGCMIESASYLFRHTDIYANDYDYEYYLEPFLSKLLNFTARADFANTSLSLLSDYVPLLNITNATSQVSEVTPIGLSDAADLGRMFSSYIPHLVPTDNLTAFKVWTASADRDEDTTRAFISGFVNDTSLIEVVTVAEGELQAAQTLTPHDSCETYDATSETNESTTWLNKYASPIVQRLNAEIPAFNFTVDDVYAMQQLCGYDTVIGNDTSPFCTTDAFTNEDWLGFEYANDLKYHYSLGYGYPESPSLGLPWVLASVDQLLNITLSSPLAPSNTSTTNTTIDIASQQKLFLSFTHREEPAFLATALGIFNNSVGIAGNLTIAGDINNTMSTESIDRDRAWKTSEILPFLGNVGLEFLSCPLNGTSYIRVRVNQAPIPIPDCQSGPGSTCPTDEFITYIQGRKDQYGDFVKACALEDQKNATSALGIFIGDVI</sequence>
<evidence type="ECO:0000256" key="2">
    <source>
        <dbReference type="ARBA" id="ARBA00023180"/>
    </source>
</evidence>
<dbReference type="PIRSF" id="PIRSF000894">
    <property type="entry name" value="Acid_phosphatase"/>
    <property type="match status" value="1"/>
</dbReference>
<reference evidence="5" key="1">
    <citation type="submission" date="2014-08" db="EMBL/GenBank/DDBJ databases">
        <authorList>
            <person name="Sharma Rahul"/>
            <person name="Thines Marco"/>
        </authorList>
    </citation>
    <scope>NUCLEOTIDE SEQUENCE</scope>
</reference>
<keyword evidence="1" id="KW-0378">Hydrolase</keyword>
<feature type="chain" id="PRO_5002522393" evidence="4">
    <location>
        <begin position="21"/>
        <end position="510"/>
    </location>
</feature>
<protein>
    <submittedName>
        <fullName evidence="5">Multiple inositol polyphosphate phosphatase</fullName>
    </submittedName>
</protein>
<dbReference type="Gene3D" id="3.40.50.1240">
    <property type="entry name" value="Phosphoglycerate mutase-like"/>
    <property type="match status" value="1"/>
</dbReference>
<dbReference type="PANTHER" id="PTHR20963">
    <property type="entry name" value="MULTIPLE INOSITOL POLYPHOSPHATE PHOSPHATASE-RELATED"/>
    <property type="match status" value="1"/>
</dbReference>
<dbReference type="AlphaFoldDB" id="A0A0F7SN81"/>
<dbReference type="InterPro" id="IPR000560">
    <property type="entry name" value="His_Pase_clade-2"/>
</dbReference>
<feature type="signal peptide" evidence="4">
    <location>
        <begin position="1"/>
        <end position="20"/>
    </location>
</feature>
<keyword evidence="4" id="KW-0732">Signal</keyword>
<dbReference type="InterPro" id="IPR016274">
    <property type="entry name" value="Histidine_acid_Pase_euk"/>
</dbReference>
<dbReference type="GO" id="GO:0009277">
    <property type="term" value="C:fungal-type cell wall"/>
    <property type="evidence" value="ECO:0007669"/>
    <property type="project" value="TreeGrafter"/>
</dbReference>
<name>A0A0F7SN81_PHARH</name>
<dbReference type="CDD" id="cd07061">
    <property type="entry name" value="HP_HAP_like"/>
    <property type="match status" value="1"/>
</dbReference>
<dbReference type="PANTHER" id="PTHR20963:SF14">
    <property type="entry name" value="ACID PHOSPHATASE, PUTATIVE-RELATED"/>
    <property type="match status" value="1"/>
</dbReference>
<evidence type="ECO:0000256" key="4">
    <source>
        <dbReference type="SAM" id="SignalP"/>
    </source>
</evidence>
<feature type="disulfide bond" evidence="3">
    <location>
        <begin position="277"/>
        <end position="291"/>
    </location>
</feature>
<dbReference type="InterPro" id="IPR029033">
    <property type="entry name" value="His_PPase_superfam"/>
</dbReference>
<dbReference type="GO" id="GO:0003993">
    <property type="term" value="F:acid phosphatase activity"/>
    <property type="evidence" value="ECO:0007669"/>
    <property type="project" value="TreeGrafter"/>
</dbReference>
<evidence type="ECO:0000256" key="1">
    <source>
        <dbReference type="ARBA" id="ARBA00022801"/>
    </source>
</evidence>
<dbReference type="SUPFAM" id="SSF53254">
    <property type="entry name" value="Phosphoglycerate mutase-like"/>
    <property type="match status" value="1"/>
</dbReference>
<keyword evidence="2" id="KW-0325">Glycoprotein</keyword>
<feature type="disulfide bond" evidence="3">
    <location>
        <begin position="459"/>
        <end position="467"/>
    </location>
</feature>
<evidence type="ECO:0000256" key="3">
    <source>
        <dbReference type="PIRSR" id="PIRSR000894-2"/>
    </source>
</evidence>
<proteinExistence type="predicted"/>
<keyword evidence="3" id="KW-1015">Disulfide bond</keyword>
<dbReference type="Pfam" id="PF00328">
    <property type="entry name" value="His_Phos_2"/>
    <property type="match status" value="1"/>
</dbReference>
<evidence type="ECO:0000313" key="5">
    <source>
        <dbReference type="EMBL" id="CED83517.1"/>
    </source>
</evidence>
<organism evidence="5">
    <name type="scientific">Phaffia rhodozyma</name>
    <name type="common">Yeast</name>
    <name type="synonym">Xanthophyllomyces dendrorhous</name>
    <dbReference type="NCBI Taxonomy" id="264483"/>
    <lineage>
        <taxon>Eukaryota</taxon>
        <taxon>Fungi</taxon>
        <taxon>Dikarya</taxon>
        <taxon>Basidiomycota</taxon>
        <taxon>Agaricomycotina</taxon>
        <taxon>Tremellomycetes</taxon>
        <taxon>Cystofilobasidiales</taxon>
        <taxon>Mrakiaceae</taxon>
        <taxon>Phaffia</taxon>
    </lineage>
</organism>
<accession>A0A0F7SN81</accession>